<reference evidence="1" key="1">
    <citation type="submission" date="2024-03" db="EMBL/GenBank/DDBJ databases">
        <title>Novel Streptomyces species of biotechnological and ecological value are a feature of Machair soil.</title>
        <authorList>
            <person name="Prole J.R."/>
            <person name="Goodfellow M."/>
            <person name="Allenby N."/>
            <person name="Ward A.C."/>
        </authorList>
    </citation>
    <scope>NUCLEOTIDE SEQUENCE</scope>
    <source>
        <strain evidence="1">MS2.AVA.5</strain>
    </source>
</reference>
<accession>A0ACC6PNR5</accession>
<dbReference type="Proteomes" id="UP001377168">
    <property type="component" value="Unassembled WGS sequence"/>
</dbReference>
<organism evidence="1 2">
    <name type="scientific">Streptomyces achmelvichensis</name>
    <dbReference type="NCBI Taxonomy" id="3134111"/>
    <lineage>
        <taxon>Bacteria</taxon>
        <taxon>Bacillati</taxon>
        <taxon>Actinomycetota</taxon>
        <taxon>Actinomycetes</taxon>
        <taxon>Kitasatosporales</taxon>
        <taxon>Streptomycetaceae</taxon>
        <taxon>Streptomyces</taxon>
    </lineage>
</organism>
<comment type="caution">
    <text evidence="1">The sequence shown here is derived from an EMBL/GenBank/DDBJ whole genome shotgun (WGS) entry which is preliminary data.</text>
</comment>
<sequence length="182" mass="20006">MLHAFPAESPALDFAGTLRVRRGPHTREMFDSPKSLALWFLECGITDSELACEPSDLVEAVELREAIYPLVRAKIAGESYDEKALSLVNDVASRPAPVPQLTATGRRIEATVQQALSHVARDAVTVLSGPEVPLLKECANPECTQFYIDRSRGARRAWCKMDPCGNKIKAAAYRARKRAVQA</sequence>
<proteinExistence type="predicted"/>
<gene>
    <name evidence="1" type="ORF">WKI67_06170</name>
</gene>
<evidence type="ECO:0000313" key="2">
    <source>
        <dbReference type="Proteomes" id="UP001377168"/>
    </source>
</evidence>
<dbReference type="EMBL" id="JBBKAJ010000022">
    <property type="protein sequence ID" value="MEJ8632976.1"/>
    <property type="molecule type" value="Genomic_DNA"/>
</dbReference>
<evidence type="ECO:0000313" key="1">
    <source>
        <dbReference type="EMBL" id="MEJ8632976.1"/>
    </source>
</evidence>
<name>A0ACC6PNR5_9ACTN</name>
<protein>
    <submittedName>
        <fullName evidence="1">CGNR zinc finger domain-containing protein</fullName>
    </submittedName>
</protein>
<keyword evidence="2" id="KW-1185">Reference proteome</keyword>